<feature type="chain" id="PRO_5045725135" evidence="5">
    <location>
        <begin position="19"/>
        <end position="1091"/>
    </location>
</feature>
<dbReference type="Pfam" id="PF07748">
    <property type="entry name" value="Glyco_hydro_38C"/>
    <property type="match status" value="1"/>
</dbReference>
<dbReference type="PANTHER" id="PTHR46017">
    <property type="entry name" value="ALPHA-MANNOSIDASE 2C1"/>
    <property type="match status" value="1"/>
</dbReference>
<dbReference type="RefSeq" id="WP_311504672.1">
    <property type="nucleotide sequence ID" value="NZ_JAVRHK010000019.1"/>
</dbReference>
<dbReference type="InterPro" id="IPR011330">
    <property type="entry name" value="Glyco_hydro/deAcase_b/a-brl"/>
</dbReference>
<evidence type="ECO:0000256" key="2">
    <source>
        <dbReference type="ARBA" id="ARBA00022723"/>
    </source>
</evidence>
<dbReference type="InterPro" id="IPR011013">
    <property type="entry name" value="Gal_mutarotase_sf_dom"/>
</dbReference>
<keyword evidence="5" id="KW-0732">Signal</keyword>
<comment type="caution">
    <text evidence="7">The sequence shown here is derived from an EMBL/GenBank/DDBJ whole genome shotgun (WGS) entry which is preliminary data.</text>
</comment>
<feature type="domain" description="Glycoside hydrolase family 38 central" evidence="6">
    <location>
        <begin position="312"/>
        <end position="390"/>
    </location>
</feature>
<evidence type="ECO:0000259" key="6">
    <source>
        <dbReference type="SMART" id="SM00872"/>
    </source>
</evidence>
<dbReference type="PANTHER" id="PTHR46017:SF1">
    <property type="entry name" value="ALPHA-MANNOSIDASE 2C1"/>
    <property type="match status" value="1"/>
</dbReference>
<dbReference type="InterPro" id="IPR011682">
    <property type="entry name" value="Glyco_hydro_38_C"/>
</dbReference>
<keyword evidence="3 7" id="KW-0378">Hydrolase</keyword>
<evidence type="ECO:0000313" key="7">
    <source>
        <dbReference type="EMBL" id="MDT0678337.1"/>
    </source>
</evidence>
<dbReference type="Pfam" id="PF09261">
    <property type="entry name" value="Alpha-mann_mid"/>
    <property type="match status" value="1"/>
</dbReference>
<dbReference type="InterPro" id="IPR000602">
    <property type="entry name" value="Glyco_hydro_38_N"/>
</dbReference>
<protein>
    <submittedName>
        <fullName evidence="7">Glycoside hydrolase family 38 C-terminal domain-containing protein</fullName>
    </submittedName>
</protein>
<accession>A0ABU3D9X7</accession>
<keyword evidence="2" id="KW-0479">Metal-binding</keyword>
<dbReference type="InterPro" id="IPR015341">
    <property type="entry name" value="Glyco_hydro_38_cen"/>
</dbReference>
<dbReference type="Gene3D" id="2.70.98.30">
    <property type="entry name" value="Golgi alpha-mannosidase II, domain 4"/>
    <property type="match status" value="1"/>
</dbReference>
<reference evidence="7 8" key="1">
    <citation type="submission" date="2023-09" db="EMBL/GenBank/DDBJ databases">
        <authorList>
            <person name="Rey-Velasco X."/>
        </authorList>
    </citation>
    <scope>NUCLEOTIDE SEQUENCE [LARGE SCALE GENOMIC DNA]</scope>
    <source>
        <strain evidence="7 8">F117</strain>
    </source>
</reference>
<feature type="signal peptide" evidence="5">
    <location>
        <begin position="1"/>
        <end position="18"/>
    </location>
</feature>
<dbReference type="InterPro" id="IPR013780">
    <property type="entry name" value="Glyco_hydro_b"/>
</dbReference>
<dbReference type="SUPFAM" id="SSF88713">
    <property type="entry name" value="Glycoside hydrolase/deacetylase"/>
    <property type="match status" value="1"/>
</dbReference>
<keyword evidence="8" id="KW-1185">Reference proteome</keyword>
<evidence type="ECO:0000256" key="1">
    <source>
        <dbReference type="ARBA" id="ARBA00009792"/>
    </source>
</evidence>
<dbReference type="InterPro" id="IPR037094">
    <property type="entry name" value="Glyco_hydro_38_cen_sf"/>
</dbReference>
<dbReference type="SUPFAM" id="SSF88688">
    <property type="entry name" value="Families 57/38 glycoside transferase middle domain"/>
    <property type="match status" value="1"/>
</dbReference>
<name>A0ABU3D9X7_9FLAO</name>
<evidence type="ECO:0000256" key="4">
    <source>
        <dbReference type="ARBA" id="ARBA00023295"/>
    </source>
</evidence>
<sequence length="1091" mass="124930">MRNRILWAIIFLPLGLLAQSAAEVEDSNSKNYDITKDKVLYTIGYSHLDTEWRWTYKRSINEFIKNTMDENFLLFEKYPEYTFNFTGSRRYKMMKEYYPEKFEKVKKYVDEGRWFISGSSVDESEVTVSSSESVIRHILYGNDFFQKEFGKTSKDYMLPDCFGFVASLPSAINHTGLIGFSTQKLTWGSAVGIPFNVGVWKGLDGKGIVSALNATKYTGGVEKRLDNSIEYYDRLEENYRRSGYGFDFRYYGIGDQGGAPRENDVLNAIESLDNPNSKIKVVLASSDQMFKDITPEIREKLPTYQGDLLLTEHSAGTLTSQAFMKRMNRKNENLAQSAEQMSAMAVVLTGAEYPQDKINNSWDLVLGSQMHDILPGTAIPEAYELAWNDEFIANKGFEEPLKNALSLVSSQLHTTVKGRSVSVYNPVAFDREDVVTAELEFEKMPQNIQVFDKNQKELPSQIISKEGNKFKFIFLAQVPSVGISVFDVRSSNKTPGRSSQELRVTENSLENRNYKVVLDKNGDITSIYDKNLQKELLAKPARLEFLFEKPSRWPAWNMDWEERQNSPIDFLNGGAEIKIVERGPVRVALEVNRQKRNSTITQVISLSAGNAGKRLEFDNKLNWQSKEVSLKASFPFSAENEKATYNLGLGAVERENNDPKKYEVPSKGWFDLTDKSGEYGISVLQDCKFGSDKPDDNTLRLTLLYTPGIDDERFWHQATQDWGIHDIKYALYPHRGDWKSSETAKQAEYFEKPLIAYETPQHNGVMGKEVSLINFDSEALGLMAFKKAENSDYFIVRVNELRGEDQKNIMMKFIAPIENAYEVNGQEQKIGDLNFSGKTANFDIGYFGIKSFAVKLKSASSPKKYQKPVELPFNEDIVTFDYHRTDANSIDNNTKDMFLYSMKSYPAELFPETITSEGIMFEMGDAEDRKMNVIGCKGQKIQLPKGNYDKLFLLAAATEDVTDSFYLDEREEELFIQKWTGFIGQFYNREFNEDETEVLKMNDPFFKKSNIAWFSSHHHNHYPSKNVAYEYAYIYKYAMDIPEGATSVQLPDNDKIKVFAITAAQKEGDDIDFLQPLTKDFSKNEEFYLRE</sequence>
<evidence type="ECO:0000313" key="8">
    <source>
        <dbReference type="Proteomes" id="UP001262582"/>
    </source>
</evidence>
<evidence type="ECO:0000256" key="5">
    <source>
        <dbReference type="SAM" id="SignalP"/>
    </source>
</evidence>
<dbReference type="Gene3D" id="3.20.110.10">
    <property type="entry name" value="Glycoside hydrolase 38, N terminal domain"/>
    <property type="match status" value="1"/>
</dbReference>
<proteinExistence type="inferred from homology"/>
<dbReference type="GO" id="GO:0016787">
    <property type="term" value="F:hydrolase activity"/>
    <property type="evidence" value="ECO:0007669"/>
    <property type="project" value="UniProtKB-KW"/>
</dbReference>
<dbReference type="InterPro" id="IPR041147">
    <property type="entry name" value="GH38_C"/>
</dbReference>
<dbReference type="SUPFAM" id="SSF74650">
    <property type="entry name" value="Galactose mutarotase-like"/>
    <property type="match status" value="1"/>
</dbReference>
<comment type="similarity">
    <text evidence="1">Belongs to the glycosyl hydrolase 38 family.</text>
</comment>
<gene>
    <name evidence="7" type="ORF">RM539_17275</name>
</gene>
<dbReference type="InterPro" id="IPR028995">
    <property type="entry name" value="Glyco_hydro_57/38_cen_sf"/>
</dbReference>
<dbReference type="Gene3D" id="2.60.40.1180">
    <property type="entry name" value="Golgi alpha-mannosidase II"/>
    <property type="match status" value="1"/>
</dbReference>
<dbReference type="SMART" id="SM00872">
    <property type="entry name" value="Alpha-mann_mid"/>
    <property type="match status" value="1"/>
</dbReference>
<keyword evidence="4" id="KW-0326">Glycosidase</keyword>
<dbReference type="InterPro" id="IPR027291">
    <property type="entry name" value="Glyco_hydro_38_N_sf"/>
</dbReference>
<dbReference type="Proteomes" id="UP001262582">
    <property type="component" value="Unassembled WGS sequence"/>
</dbReference>
<organism evidence="7 8">
    <name type="scientific">Autumnicola musiva</name>
    <dbReference type="NCBI Taxonomy" id="3075589"/>
    <lineage>
        <taxon>Bacteria</taxon>
        <taxon>Pseudomonadati</taxon>
        <taxon>Bacteroidota</taxon>
        <taxon>Flavobacteriia</taxon>
        <taxon>Flavobacteriales</taxon>
        <taxon>Flavobacteriaceae</taxon>
        <taxon>Autumnicola</taxon>
    </lineage>
</organism>
<evidence type="ECO:0000256" key="3">
    <source>
        <dbReference type="ARBA" id="ARBA00022801"/>
    </source>
</evidence>
<dbReference type="Gene3D" id="1.20.1270.50">
    <property type="entry name" value="Glycoside hydrolase family 38, central domain"/>
    <property type="match status" value="1"/>
</dbReference>
<dbReference type="Pfam" id="PF17677">
    <property type="entry name" value="Glyco_hydro38C2"/>
    <property type="match status" value="1"/>
</dbReference>
<dbReference type="EMBL" id="JAVRHK010000019">
    <property type="protein sequence ID" value="MDT0678337.1"/>
    <property type="molecule type" value="Genomic_DNA"/>
</dbReference>
<dbReference type="Pfam" id="PF01074">
    <property type="entry name" value="Glyco_hydro_38N"/>
    <property type="match status" value="1"/>
</dbReference>